<dbReference type="EMBL" id="JACEEZ010003113">
    <property type="protein sequence ID" value="KAG0727646.1"/>
    <property type="molecule type" value="Genomic_DNA"/>
</dbReference>
<dbReference type="AlphaFoldDB" id="A0A8J4YP81"/>
<feature type="region of interest" description="Disordered" evidence="1">
    <location>
        <begin position="1"/>
        <end position="39"/>
    </location>
</feature>
<evidence type="ECO:0000313" key="2">
    <source>
        <dbReference type="EMBL" id="KAG0727646.1"/>
    </source>
</evidence>
<protein>
    <submittedName>
        <fullName evidence="2">Uncharacterized protein</fullName>
    </submittedName>
</protein>
<organism evidence="2 3">
    <name type="scientific">Chionoecetes opilio</name>
    <name type="common">Atlantic snow crab</name>
    <name type="synonym">Cancer opilio</name>
    <dbReference type="NCBI Taxonomy" id="41210"/>
    <lineage>
        <taxon>Eukaryota</taxon>
        <taxon>Metazoa</taxon>
        <taxon>Ecdysozoa</taxon>
        <taxon>Arthropoda</taxon>
        <taxon>Crustacea</taxon>
        <taxon>Multicrustacea</taxon>
        <taxon>Malacostraca</taxon>
        <taxon>Eumalacostraca</taxon>
        <taxon>Eucarida</taxon>
        <taxon>Decapoda</taxon>
        <taxon>Pleocyemata</taxon>
        <taxon>Brachyura</taxon>
        <taxon>Eubrachyura</taxon>
        <taxon>Majoidea</taxon>
        <taxon>Majidae</taxon>
        <taxon>Chionoecetes</taxon>
    </lineage>
</organism>
<feature type="compositionally biased region" description="Polar residues" evidence="1">
    <location>
        <begin position="1"/>
        <end position="12"/>
    </location>
</feature>
<dbReference type="Proteomes" id="UP000770661">
    <property type="component" value="Unassembled WGS sequence"/>
</dbReference>
<evidence type="ECO:0000256" key="1">
    <source>
        <dbReference type="SAM" id="MobiDB-lite"/>
    </source>
</evidence>
<keyword evidence="3" id="KW-1185">Reference proteome</keyword>
<sequence length="179" mass="19743">MSETFVNKTSLNVLEETRTDSPVCAPEDRGGPSSVLGSVGQTVKDYSKGTSVPLFSNCDFCPKNDSEPCTGVLTDSMVKHSYRSSGKTPDDHVRVSVADLKDPATHQPLEKHYQSEMLRSAQRISTRTITVMCHSFAQYVMQNLVLAIQNTLSDEDVTLSMAEVNVCLACQFLKDTVWM</sequence>
<reference evidence="2" key="1">
    <citation type="submission" date="2020-07" db="EMBL/GenBank/DDBJ databases">
        <title>The High-quality genome of the commercially important snow crab, Chionoecetes opilio.</title>
        <authorList>
            <person name="Jeong J.-H."/>
            <person name="Ryu S."/>
        </authorList>
    </citation>
    <scope>NUCLEOTIDE SEQUENCE</scope>
    <source>
        <strain evidence="2">MADBK_172401_WGS</strain>
        <tissue evidence="2">Digestive gland</tissue>
    </source>
</reference>
<proteinExistence type="predicted"/>
<accession>A0A8J4YP81</accession>
<name>A0A8J4YP81_CHIOP</name>
<evidence type="ECO:0000313" key="3">
    <source>
        <dbReference type="Proteomes" id="UP000770661"/>
    </source>
</evidence>
<comment type="caution">
    <text evidence="2">The sequence shown here is derived from an EMBL/GenBank/DDBJ whole genome shotgun (WGS) entry which is preliminary data.</text>
</comment>
<gene>
    <name evidence="2" type="ORF">GWK47_034222</name>
</gene>